<dbReference type="EMBL" id="ML737143">
    <property type="protein sequence ID" value="KAE8341017.1"/>
    <property type="molecule type" value="Genomic_DNA"/>
</dbReference>
<reference evidence="1" key="1">
    <citation type="submission" date="2019-04" db="EMBL/GenBank/DDBJ databases">
        <title>Friends and foes A comparative genomics study of 23 Aspergillus species from section Flavi.</title>
        <authorList>
            <consortium name="DOE Joint Genome Institute"/>
            <person name="Kjaerbolling I."/>
            <person name="Vesth T."/>
            <person name="Frisvad J.C."/>
            <person name="Nybo J.L."/>
            <person name="Theobald S."/>
            <person name="Kildgaard S."/>
            <person name="Isbrandt T."/>
            <person name="Kuo A."/>
            <person name="Sato A."/>
            <person name="Lyhne E.K."/>
            <person name="Kogle M.E."/>
            <person name="Wiebenga A."/>
            <person name="Kun R.S."/>
            <person name="Lubbers R.J."/>
            <person name="Makela M.R."/>
            <person name="Barry K."/>
            <person name="Chovatia M."/>
            <person name="Clum A."/>
            <person name="Daum C."/>
            <person name="Haridas S."/>
            <person name="He G."/>
            <person name="LaButti K."/>
            <person name="Lipzen A."/>
            <person name="Mondo S."/>
            <person name="Riley R."/>
            <person name="Salamov A."/>
            <person name="Simmons B.A."/>
            <person name="Magnuson J.K."/>
            <person name="Henrissat B."/>
            <person name="Mortensen U.H."/>
            <person name="Larsen T.O."/>
            <person name="Devries R.P."/>
            <person name="Grigoriev I.V."/>
            <person name="Machida M."/>
            <person name="Baker S.E."/>
            <person name="Andersen M.R."/>
        </authorList>
    </citation>
    <scope>NUCLEOTIDE SEQUENCE</scope>
    <source>
        <strain evidence="1">CBS 117612</strain>
    </source>
</reference>
<dbReference type="Proteomes" id="UP000325558">
    <property type="component" value="Unassembled WGS sequence"/>
</dbReference>
<name>A0A5N6Y6A6_9EURO</name>
<organism evidence="1">
    <name type="scientific">Aspergillus arachidicola</name>
    <dbReference type="NCBI Taxonomy" id="656916"/>
    <lineage>
        <taxon>Eukaryota</taxon>
        <taxon>Fungi</taxon>
        <taxon>Dikarya</taxon>
        <taxon>Ascomycota</taxon>
        <taxon>Pezizomycotina</taxon>
        <taxon>Eurotiomycetes</taxon>
        <taxon>Eurotiomycetidae</taxon>
        <taxon>Eurotiales</taxon>
        <taxon>Aspergillaceae</taxon>
        <taxon>Aspergillus</taxon>
        <taxon>Aspergillus subgen. Circumdati</taxon>
    </lineage>
</organism>
<protein>
    <submittedName>
        <fullName evidence="1">Uncharacterized protein</fullName>
    </submittedName>
</protein>
<sequence>MSAGFHVGLTHPRDPHVGISFISLITSYLLFLHHCVGDYDLSQVYLQFRNLSSVTPQNQRSNPSAFRLRPLVGYAKGPGLVGGDGPFPSFPICSRTLSLVFASYIVLAPLRGSPSFPISVIRPSCMLNM</sequence>
<dbReference type="AlphaFoldDB" id="A0A5N6Y6A6"/>
<evidence type="ECO:0000313" key="1">
    <source>
        <dbReference type="EMBL" id="KAE8341017.1"/>
    </source>
</evidence>
<accession>A0A5N6Y6A6</accession>
<proteinExistence type="predicted"/>
<gene>
    <name evidence="1" type="ORF">BDV24DRAFT_132745</name>
</gene>